<gene>
    <name evidence="13" type="ORF">XthCFBP4691_08890</name>
</gene>
<evidence type="ECO:0000313" key="14">
    <source>
        <dbReference type="Proteomes" id="UP000239898"/>
    </source>
</evidence>
<keyword evidence="7" id="KW-0407">Ion channel</keyword>
<dbReference type="SUPFAM" id="SSF50182">
    <property type="entry name" value="Sm-like ribonucleoproteins"/>
    <property type="match status" value="1"/>
</dbReference>
<dbReference type="PANTHER" id="PTHR30221">
    <property type="entry name" value="SMALL-CONDUCTANCE MECHANOSENSITIVE CHANNEL"/>
    <property type="match status" value="1"/>
</dbReference>
<dbReference type="InterPro" id="IPR049142">
    <property type="entry name" value="MS_channel_1st"/>
</dbReference>
<evidence type="ECO:0000256" key="3">
    <source>
        <dbReference type="ARBA" id="ARBA00022475"/>
    </source>
</evidence>
<keyword evidence="7" id="KW-0813">Transport</keyword>
<feature type="transmembrane region" description="Helical" evidence="7">
    <location>
        <begin position="78"/>
        <end position="97"/>
    </location>
</feature>
<dbReference type="OrthoDB" id="9809206at2"/>
<evidence type="ECO:0000259" key="11">
    <source>
        <dbReference type="Pfam" id="PF21082"/>
    </source>
</evidence>
<accession>A0A2S6ZFX9</accession>
<feature type="transmembrane region" description="Helical" evidence="7">
    <location>
        <begin position="38"/>
        <end position="55"/>
    </location>
</feature>
<evidence type="ECO:0000256" key="9">
    <source>
        <dbReference type="SAM" id="SignalP"/>
    </source>
</evidence>
<evidence type="ECO:0000313" key="13">
    <source>
        <dbReference type="EMBL" id="PPT91162.1"/>
    </source>
</evidence>
<dbReference type="Gene3D" id="3.30.70.100">
    <property type="match status" value="1"/>
</dbReference>
<reference evidence="13 14" key="1">
    <citation type="submission" date="2016-08" db="EMBL/GenBank/DDBJ databases">
        <title>Evolution of the type three secretion system and type three effector repertoires in Xanthomonas.</title>
        <authorList>
            <person name="Merda D."/>
            <person name="Briand M."/>
            <person name="Bosis E."/>
            <person name="Rousseau C."/>
            <person name="Portier P."/>
            <person name="Jacques M.-A."/>
            <person name="Fischer-Le Saux M."/>
        </authorList>
    </citation>
    <scope>NUCLEOTIDE SEQUENCE [LARGE SCALE GENOMIC DNA]</scope>
    <source>
        <strain evidence="13 14">CFBP 4691</strain>
    </source>
</reference>
<feature type="signal peptide" evidence="9">
    <location>
        <begin position="1"/>
        <end position="17"/>
    </location>
</feature>
<feature type="chain" id="PRO_5015478478" description="Small-conductance mechanosensitive channel" evidence="9">
    <location>
        <begin position="18"/>
        <end position="351"/>
    </location>
</feature>
<dbReference type="AlphaFoldDB" id="A0A2S6ZFX9"/>
<evidence type="ECO:0000256" key="7">
    <source>
        <dbReference type="RuleBase" id="RU369025"/>
    </source>
</evidence>
<comment type="caution">
    <text evidence="13">The sequence shown here is derived from an EMBL/GenBank/DDBJ whole genome shotgun (WGS) entry which is preliminary data.</text>
</comment>
<comment type="subunit">
    <text evidence="7">Homoheptamer.</text>
</comment>
<evidence type="ECO:0000259" key="12">
    <source>
        <dbReference type="Pfam" id="PF21088"/>
    </source>
</evidence>
<evidence type="ECO:0000256" key="1">
    <source>
        <dbReference type="ARBA" id="ARBA00004651"/>
    </source>
</evidence>
<dbReference type="PANTHER" id="PTHR30221:SF1">
    <property type="entry name" value="SMALL-CONDUCTANCE MECHANOSENSITIVE CHANNEL"/>
    <property type="match status" value="1"/>
</dbReference>
<dbReference type="InterPro" id="IPR023408">
    <property type="entry name" value="MscS_beta-dom_sf"/>
</dbReference>
<organism evidence="13 14">
    <name type="scientific">Xanthomonas theicola</name>
    <dbReference type="NCBI Taxonomy" id="56464"/>
    <lineage>
        <taxon>Bacteria</taxon>
        <taxon>Pseudomonadati</taxon>
        <taxon>Pseudomonadota</taxon>
        <taxon>Gammaproteobacteria</taxon>
        <taxon>Lysobacterales</taxon>
        <taxon>Lysobacteraceae</taxon>
        <taxon>Xanthomonas</taxon>
    </lineage>
</organism>
<evidence type="ECO:0000256" key="5">
    <source>
        <dbReference type="ARBA" id="ARBA00022989"/>
    </source>
</evidence>
<proteinExistence type="inferred from homology"/>
<dbReference type="Pfam" id="PF00924">
    <property type="entry name" value="MS_channel_2nd"/>
    <property type="match status" value="1"/>
</dbReference>
<dbReference type="SUPFAM" id="SSF82861">
    <property type="entry name" value="Mechanosensitive channel protein MscS (YggB), transmembrane region"/>
    <property type="match status" value="1"/>
</dbReference>
<sequence>MGVVATLLATAAGTAAAAPAAAQSRPLRWSEVDWAQILLNWGVALIILVVGMWLAKRLSLWLQRALVRARVETTLSNFLRNVAYALLLVLVFVSALQKIGVPPTSLFAVLGAAGLAVGLALKDSLSNIASGVMLIVLRPMRDGDHVVVAGQEGVVDEIRIFQTRIRTFDERMVTLPNSTITTAPIVNYSTLPTRRLEITVGVGYGDDLKKAQRLLLQIAQQNPSILPTPAPFVQVTNLGESTVDLMLFAYTKNGDFGAAKSATLEQIRDQLLENGLSIPYPQRDLHVYHHDANGRPIADLLLQGATDDDETTPGPPLARLTRPSRGAADGPRGVAQRVAPPCPPSAPMNGR</sequence>
<keyword evidence="7" id="KW-0406">Ion transport</keyword>
<dbReference type="InterPro" id="IPR011014">
    <property type="entry name" value="MscS_channel_TM-2"/>
</dbReference>
<keyword evidence="5 7" id="KW-1133">Transmembrane helix</keyword>
<evidence type="ECO:0000256" key="4">
    <source>
        <dbReference type="ARBA" id="ARBA00022692"/>
    </source>
</evidence>
<dbReference type="SUPFAM" id="SSF82689">
    <property type="entry name" value="Mechanosensitive channel protein MscS (YggB), C-terminal domain"/>
    <property type="match status" value="1"/>
</dbReference>
<dbReference type="InterPro" id="IPR045275">
    <property type="entry name" value="MscS_archaea/bacteria_type"/>
</dbReference>
<dbReference type="GO" id="GO:0005886">
    <property type="term" value="C:plasma membrane"/>
    <property type="evidence" value="ECO:0007669"/>
    <property type="project" value="UniProtKB-SubCell"/>
</dbReference>
<dbReference type="InterPro" id="IPR049278">
    <property type="entry name" value="MS_channel_C"/>
</dbReference>
<dbReference type="InterPro" id="IPR010920">
    <property type="entry name" value="LSM_dom_sf"/>
</dbReference>
<dbReference type="Gene3D" id="1.10.287.1260">
    <property type="match status" value="1"/>
</dbReference>
<dbReference type="Proteomes" id="UP000239898">
    <property type="component" value="Unassembled WGS sequence"/>
</dbReference>
<comment type="similarity">
    <text evidence="2 7">Belongs to the MscS (TC 1.A.23) family.</text>
</comment>
<protein>
    <recommendedName>
        <fullName evidence="7">Small-conductance mechanosensitive channel</fullName>
    </recommendedName>
</protein>
<evidence type="ECO:0000259" key="10">
    <source>
        <dbReference type="Pfam" id="PF00924"/>
    </source>
</evidence>
<evidence type="ECO:0000256" key="8">
    <source>
        <dbReference type="SAM" id="MobiDB-lite"/>
    </source>
</evidence>
<comment type="caution">
    <text evidence="7">Lacks conserved residue(s) required for the propagation of feature annotation.</text>
</comment>
<feature type="transmembrane region" description="Helical" evidence="7">
    <location>
        <begin position="103"/>
        <end position="121"/>
    </location>
</feature>
<dbReference type="Pfam" id="PF21088">
    <property type="entry name" value="MS_channel_1st"/>
    <property type="match status" value="1"/>
</dbReference>
<comment type="function">
    <text evidence="7">Mechanosensitive channel that participates in the regulation of osmotic pressure changes within the cell, opening in response to stretch forces in the membrane lipid bilayer, without the need for other proteins. Contributes to normal resistance to hypoosmotic shock. Forms an ion channel of 1.0 nanosiemens conductance with a slight preference for anions.</text>
</comment>
<keyword evidence="3" id="KW-1003">Cell membrane</keyword>
<keyword evidence="4 7" id="KW-0812">Transmembrane</keyword>
<feature type="domain" description="Mechanosensitive ion channel MscS" evidence="10">
    <location>
        <begin position="123"/>
        <end position="189"/>
    </location>
</feature>
<evidence type="ECO:0000256" key="6">
    <source>
        <dbReference type="ARBA" id="ARBA00023136"/>
    </source>
</evidence>
<dbReference type="InterPro" id="IPR006685">
    <property type="entry name" value="MscS_channel_2nd"/>
</dbReference>
<evidence type="ECO:0000256" key="2">
    <source>
        <dbReference type="ARBA" id="ARBA00008017"/>
    </source>
</evidence>
<dbReference type="InterPro" id="IPR011066">
    <property type="entry name" value="MscS_channel_C_sf"/>
</dbReference>
<feature type="domain" description="Mechanosensitive ion channel MscS C-terminal" evidence="11">
    <location>
        <begin position="197"/>
        <end position="278"/>
    </location>
</feature>
<dbReference type="Pfam" id="PF21082">
    <property type="entry name" value="MS_channel_3rd"/>
    <property type="match status" value="1"/>
</dbReference>
<feature type="region of interest" description="Disordered" evidence="8">
    <location>
        <begin position="305"/>
        <end position="351"/>
    </location>
</feature>
<dbReference type="Gene3D" id="2.30.30.60">
    <property type="match status" value="1"/>
</dbReference>
<name>A0A2S6ZFX9_9XANT</name>
<keyword evidence="6 7" id="KW-0472">Membrane</keyword>
<keyword evidence="7" id="KW-0997">Cell inner membrane</keyword>
<comment type="subcellular location">
    <subcellularLocation>
        <location evidence="7">Cell inner membrane</location>
        <topology evidence="7">Multi-pass membrane protein</topology>
    </subcellularLocation>
    <subcellularLocation>
        <location evidence="1">Cell membrane</location>
        <topology evidence="1">Multi-pass membrane protein</topology>
    </subcellularLocation>
</comment>
<feature type="compositionally biased region" description="Pro residues" evidence="8">
    <location>
        <begin position="340"/>
        <end position="351"/>
    </location>
</feature>
<dbReference type="GO" id="GO:0008381">
    <property type="term" value="F:mechanosensitive monoatomic ion channel activity"/>
    <property type="evidence" value="ECO:0007669"/>
    <property type="project" value="InterPro"/>
</dbReference>
<dbReference type="EMBL" id="MIGX01000033">
    <property type="protein sequence ID" value="PPT91162.1"/>
    <property type="molecule type" value="Genomic_DNA"/>
</dbReference>
<keyword evidence="9" id="KW-0732">Signal</keyword>
<feature type="domain" description="Mechanosensitive ion channel transmembrane helices 2/3" evidence="12">
    <location>
        <begin position="82"/>
        <end position="122"/>
    </location>
</feature>
<keyword evidence="14" id="KW-1185">Reference proteome</keyword>